<feature type="transmembrane region" description="Helical" evidence="1">
    <location>
        <begin position="6"/>
        <end position="25"/>
    </location>
</feature>
<feature type="transmembrane region" description="Helical" evidence="1">
    <location>
        <begin position="37"/>
        <end position="62"/>
    </location>
</feature>
<sequence length="101" mass="10844">RGVIKILQIVFGLIICSLLCGNWWGGRSCFGEGRLGFCSGLNFVVVIINIVLFTLNLLSVASLPLEKLYSAVASVLFLIASVLLIWFVIENSSGLLIGATV</sequence>
<feature type="non-terminal residue" evidence="2">
    <location>
        <position position="101"/>
    </location>
</feature>
<reference evidence="3" key="1">
    <citation type="submission" date="2022-10" db="EMBL/GenBank/DDBJ databases">
        <title>Genome assembly of Pristionchus species.</title>
        <authorList>
            <person name="Yoshida K."/>
            <person name="Sommer R.J."/>
        </authorList>
    </citation>
    <scope>NUCLEOTIDE SEQUENCE [LARGE SCALE GENOMIC DNA]</scope>
    <source>
        <strain evidence="3">RS5460</strain>
    </source>
</reference>
<keyword evidence="3" id="KW-1185">Reference proteome</keyword>
<proteinExistence type="predicted"/>
<keyword evidence="1" id="KW-0812">Transmembrane</keyword>
<evidence type="ECO:0000256" key="1">
    <source>
        <dbReference type="SAM" id="Phobius"/>
    </source>
</evidence>
<comment type="caution">
    <text evidence="2">The sequence shown here is derived from an EMBL/GenBank/DDBJ whole genome shotgun (WGS) entry which is preliminary data.</text>
</comment>
<keyword evidence="1" id="KW-1133">Transmembrane helix</keyword>
<evidence type="ECO:0008006" key="4">
    <source>
        <dbReference type="Google" id="ProtNLM"/>
    </source>
</evidence>
<protein>
    <recommendedName>
        <fullName evidence="4">MARVEL domain-containing protein</fullName>
    </recommendedName>
</protein>
<accession>A0AAN4ZFQ7</accession>
<evidence type="ECO:0000313" key="3">
    <source>
        <dbReference type="Proteomes" id="UP001328107"/>
    </source>
</evidence>
<gene>
    <name evidence="2" type="ORF">PMAYCL1PPCAC_09279</name>
</gene>
<organism evidence="2 3">
    <name type="scientific">Pristionchus mayeri</name>
    <dbReference type="NCBI Taxonomy" id="1317129"/>
    <lineage>
        <taxon>Eukaryota</taxon>
        <taxon>Metazoa</taxon>
        <taxon>Ecdysozoa</taxon>
        <taxon>Nematoda</taxon>
        <taxon>Chromadorea</taxon>
        <taxon>Rhabditida</taxon>
        <taxon>Rhabditina</taxon>
        <taxon>Diplogasteromorpha</taxon>
        <taxon>Diplogasteroidea</taxon>
        <taxon>Neodiplogasteridae</taxon>
        <taxon>Pristionchus</taxon>
    </lineage>
</organism>
<feature type="non-terminal residue" evidence="2">
    <location>
        <position position="1"/>
    </location>
</feature>
<dbReference type="AlphaFoldDB" id="A0AAN4ZFQ7"/>
<evidence type="ECO:0000313" key="2">
    <source>
        <dbReference type="EMBL" id="GMR39084.1"/>
    </source>
</evidence>
<dbReference type="Proteomes" id="UP001328107">
    <property type="component" value="Unassembled WGS sequence"/>
</dbReference>
<keyword evidence="1" id="KW-0472">Membrane</keyword>
<name>A0AAN4ZFQ7_9BILA</name>
<dbReference type="EMBL" id="BTRK01000002">
    <property type="protein sequence ID" value="GMR39084.1"/>
    <property type="molecule type" value="Genomic_DNA"/>
</dbReference>
<feature type="transmembrane region" description="Helical" evidence="1">
    <location>
        <begin position="68"/>
        <end position="89"/>
    </location>
</feature>